<proteinExistence type="predicted"/>
<feature type="chain" id="PRO_5045211602" evidence="2">
    <location>
        <begin position="21"/>
        <end position="264"/>
    </location>
</feature>
<dbReference type="RefSeq" id="WP_302882986.1">
    <property type="nucleotide sequence ID" value="NZ_JAUMIT010000001.1"/>
</dbReference>
<evidence type="ECO:0000313" key="3">
    <source>
        <dbReference type="EMBL" id="MDO3693735.1"/>
    </source>
</evidence>
<evidence type="ECO:0000256" key="1">
    <source>
        <dbReference type="SAM" id="Phobius"/>
    </source>
</evidence>
<gene>
    <name evidence="3" type="ORF">QVZ41_02595</name>
</gene>
<keyword evidence="4" id="KW-1185">Reference proteome</keyword>
<accession>A0ABT8VP30</accession>
<name>A0ABT8VP30_9FLAO</name>
<dbReference type="Proteomes" id="UP001168642">
    <property type="component" value="Unassembled WGS sequence"/>
</dbReference>
<keyword evidence="1" id="KW-0472">Membrane</keyword>
<keyword evidence="1" id="KW-0812">Transmembrane</keyword>
<reference evidence="3" key="1">
    <citation type="submission" date="2023-07" db="EMBL/GenBank/DDBJ databases">
        <title>Wenyingzhuangia sp. chi5 genome sequencing and assembly.</title>
        <authorList>
            <person name="Park S."/>
        </authorList>
    </citation>
    <scope>NUCLEOTIDE SEQUENCE</scope>
    <source>
        <strain evidence="3">Chi5</strain>
    </source>
</reference>
<evidence type="ECO:0000313" key="4">
    <source>
        <dbReference type="Proteomes" id="UP001168642"/>
    </source>
</evidence>
<organism evidence="3 4">
    <name type="scientific">Wenyingzhuangia gilva</name>
    <dbReference type="NCBI Taxonomy" id="3057677"/>
    <lineage>
        <taxon>Bacteria</taxon>
        <taxon>Pseudomonadati</taxon>
        <taxon>Bacteroidota</taxon>
        <taxon>Flavobacteriia</taxon>
        <taxon>Flavobacteriales</taxon>
        <taxon>Flavobacteriaceae</taxon>
        <taxon>Wenyingzhuangia</taxon>
    </lineage>
</organism>
<feature type="transmembrane region" description="Helical" evidence="1">
    <location>
        <begin position="229"/>
        <end position="247"/>
    </location>
</feature>
<sequence length="264" mass="30088">MKKKSLIFVVTLLCVTKLFSQSFTSYFNDGEVGENKNYIYFYKGDKKEVKGIVRVKSPFLGKQKVEADGVEYNISTVQFYKSGEDFYGNIYNATNRNSFARRILKGKVNYYESESAVYNAPAMGPNGQFMGGGGYSTRVDRYYNKGFGPMKKANYENLVVDLVDNQESLLLLQSYKKVRNREIFTYVFAAAATLGGLLTAFEGTGEMKSGYNFDTNRYETYEEKKIKPVNLTIGLLGLTTGIINYFTSKKKYRYLEDSIQVYNN</sequence>
<dbReference type="EMBL" id="JAUMIT010000001">
    <property type="protein sequence ID" value="MDO3693735.1"/>
    <property type="molecule type" value="Genomic_DNA"/>
</dbReference>
<keyword evidence="1" id="KW-1133">Transmembrane helix</keyword>
<feature type="signal peptide" evidence="2">
    <location>
        <begin position="1"/>
        <end position="20"/>
    </location>
</feature>
<protein>
    <submittedName>
        <fullName evidence="3">Uncharacterized protein</fullName>
    </submittedName>
</protein>
<comment type="caution">
    <text evidence="3">The sequence shown here is derived from an EMBL/GenBank/DDBJ whole genome shotgun (WGS) entry which is preliminary data.</text>
</comment>
<evidence type="ECO:0000256" key="2">
    <source>
        <dbReference type="SAM" id="SignalP"/>
    </source>
</evidence>
<keyword evidence="2" id="KW-0732">Signal</keyword>
<feature type="transmembrane region" description="Helical" evidence="1">
    <location>
        <begin position="183"/>
        <end position="201"/>
    </location>
</feature>